<dbReference type="RefSeq" id="WP_012646461.1">
    <property type="nucleotide sequence ID" value="NC_011979.1"/>
</dbReference>
<keyword evidence="4" id="KW-1185">Reference proteome</keyword>
<feature type="repeat" description="NHL" evidence="2">
    <location>
        <begin position="133"/>
        <end position="159"/>
    </location>
</feature>
<protein>
    <submittedName>
        <fullName evidence="3">NHL repeat domain protein</fullName>
    </submittedName>
</protein>
<reference evidence="3 4" key="1">
    <citation type="submission" date="2009-01" db="EMBL/GenBank/DDBJ databases">
        <title>Complete sequence of Geobacter sp. FRC-32.</title>
        <authorList>
            <consortium name="US DOE Joint Genome Institute"/>
            <person name="Lucas S."/>
            <person name="Copeland A."/>
            <person name="Lapidus A."/>
            <person name="Glavina del Rio T."/>
            <person name="Dalin E."/>
            <person name="Tice H."/>
            <person name="Bruce D."/>
            <person name="Goodwin L."/>
            <person name="Pitluck S."/>
            <person name="Saunders E."/>
            <person name="Brettin T."/>
            <person name="Detter J.C."/>
            <person name="Han C."/>
            <person name="Larimer F."/>
            <person name="Land M."/>
            <person name="Hauser L."/>
            <person name="Kyrpides N."/>
            <person name="Ovchinnikova G."/>
            <person name="Kostka J."/>
            <person name="Richardson P."/>
        </authorList>
    </citation>
    <scope>NUCLEOTIDE SEQUENCE [LARGE SCALE GENOMIC DNA]</scope>
    <source>
        <strain evidence="4">DSM 22248 / JCM 15807 / FRC-32</strain>
    </source>
</reference>
<dbReference type="EMBL" id="CP001390">
    <property type="protein sequence ID" value="ACM19732.1"/>
    <property type="molecule type" value="Genomic_DNA"/>
</dbReference>
<dbReference type="Pfam" id="PF09136">
    <property type="entry name" value="Glucodextran_B"/>
    <property type="match status" value="1"/>
</dbReference>
<organism evidence="3 4">
    <name type="scientific">Geotalea daltonii (strain DSM 22248 / JCM 15807 / FRC-32)</name>
    <name type="common">Geobacter daltonii</name>
    <dbReference type="NCBI Taxonomy" id="316067"/>
    <lineage>
        <taxon>Bacteria</taxon>
        <taxon>Pseudomonadati</taxon>
        <taxon>Thermodesulfobacteriota</taxon>
        <taxon>Desulfuromonadia</taxon>
        <taxon>Geobacterales</taxon>
        <taxon>Geobacteraceae</taxon>
        <taxon>Geotalea</taxon>
    </lineage>
</organism>
<dbReference type="Pfam" id="PF01436">
    <property type="entry name" value="NHL"/>
    <property type="match status" value="1"/>
</dbReference>
<sequence>MIHAKRNLTTLLVVSLLVAVISLPGTISLAAAVAPVAKAMPPVRDGMMTPARIVVESSGNNYYVTDPRAGAVLKYNLYGHLVQTIKTTGIPLGIAFAGSDLLVTCGNYVSVVNPGTGAEIRRIGEPGVIAKATGVAVDSLGSTYVADAAKHQVHVFAASGVYVRSFGGLGKAAGFFQYPAGLAYDKDLNRLAVADSMNGRVQLFDVNPSSPTYLTNVKTIGLGTLRDQPLDFVAPQGVSFEYDKAGKLKRMYVVDTWKSGIQVIDPLDGVNGRYLSLVGAGAISAGSYIYGMLNGVQDWQFLLPSDAAFDPVYSRLLVPSANSSIQIIGIDGGMTPSDNNPIYLNIDASPLNTNSPNYAISGTVKPGSQIKITTNTGAIAGLVEPVGQVWNATITGLALGVNKITVLATDVTGKELSKEISVLYTLNAPSLTVTTATGTVVNGLSTALSGTVDADCTVNIINNTTGITSTAVVTGTSWNGTVTLSNNAANNFTVTASKPGSNTASTSVTIISDTTAPSLNISALPDNSYSSGTMTQNISGYVQDANPSTVSVSVNGGAAAIYSTPLPAASFSASVTLQQGANTITVQATDLAGNTSFVNTRTISYQPTRPVLTLGAATPADNSFTNSATVSVSGTVTPVNSVVTITNNGVAVAGVTNDAAGNWSAPVTGLPLVNGQNVIVISANAGAGDASLKRTVTLDTTVPGLAITSPAADISINDPSIEIAGTVSADAGGYPTLTAMVNSTPVTPTLTNGTFVLYPGAYLAEGPNTITVTATDSANNPPVIQVRNINYDITPPALTLGSTYAGYPKTISGTVESQASITVKDGATSFPVVVTAGQWTANLSSASYSRDTLQIKATDAAGNISVITGLSSSYTKPSGDLNADSLVNTVDVQLALDFAYGRKVPTQEQLLQGDIGPLLNGFANPNGVIDLSDAILIRKKAVDSTFTW</sequence>
<dbReference type="PANTHER" id="PTHR24104">
    <property type="entry name" value="E3 UBIQUITIN-PROTEIN LIGASE NHLRC1-RELATED"/>
    <property type="match status" value="1"/>
</dbReference>
<keyword evidence="1" id="KW-0677">Repeat</keyword>
<dbReference type="OrthoDB" id="5504302at2"/>
<dbReference type="SUPFAM" id="SSF63829">
    <property type="entry name" value="Calcium-dependent phosphotriesterase"/>
    <property type="match status" value="1"/>
</dbReference>
<dbReference type="InterPro" id="IPR050952">
    <property type="entry name" value="TRIM-NHL_E3_ligases"/>
</dbReference>
<dbReference type="InterPro" id="IPR011042">
    <property type="entry name" value="6-blade_b-propeller_TolB-like"/>
</dbReference>
<dbReference type="Gene3D" id="2.120.10.30">
    <property type="entry name" value="TolB, C-terminal domain"/>
    <property type="match status" value="1"/>
</dbReference>
<feature type="repeat" description="NHL" evidence="2">
    <location>
        <begin position="163"/>
        <end position="207"/>
    </location>
</feature>
<dbReference type="PANTHER" id="PTHR24104:SF25">
    <property type="entry name" value="PROTEIN LIN-41"/>
    <property type="match status" value="1"/>
</dbReference>
<name>B9M4K6_GEODF</name>
<dbReference type="HOGENOM" id="CLU_322049_0_0_7"/>
<dbReference type="InterPro" id="IPR013783">
    <property type="entry name" value="Ig-like_fold"/>
</dbReference>
<dbReference type="GO" id="GO:0000272">
    <property type="term" value="P:polysaccharide catabolic process"/>
    <property type="evidence" value="ECO:0007669"/>
    <property type="project" value="InterPro"/>
</dbReference>
<evidence type="ECO:0000256" key="2">
    <source>
        <dbReference type="PROSITE-ProRule" id="PRU00504"/>
    </source>
</evidence>
<dbReference type="Proteomes" id="UP000007721">
    <property type="component" value="Chromosome"/>
</dbReference>
<dbReference type="AlphaFoldDB" id="B9M4K6"/>
<dbReference type="InterPro" id="IPR001258">
    <property type="entry name" value="NHL_repeat"/>
</dbReference>
<dbReference type="CDD" id="cd05819">
    <property type="entry name" value="NHL"/>
    <property type="match status" value="1"/>
</dbReference>
<proteinExistence type="predicted"/>
<dbReference type="eggNOG" id="COG3391">
    <property type="taxonomic scope" value="Bacteria"/>
</dbReference>
<evidence type="ECO:0000313" key="4">
    <source>
        <dbReference type="Proteomes" id="UP000007721"/>
    </source>
</evidence>
<dbReference type="KEGG" id="geo:Geob_1372"/>
<dbReference type="InterPro" id="IPR036439">
    <property type="entry name" value="Dockerin_dom_sf"/>
</dbReference>
<gene>
    <name evidence="3" type="ordered locus">Geob_1372</name>
</gene>
<dbReference type="NCBIfam" id="NF033510">
    <property type="entry name" value="Ca_tandemer"/>
    <property type="match status" value="1"/>
</dbReference>
<dbReference type="SUPFAM" id="SSF63446">
    <property type="entry name" value="Type I dockerin domain"/>
    <property type="match status" value="1"/>
</dbReference>
<dbReference type="GO" id="GO:0008270">
    <property type="term" value="F:zinc ion binding"/>
    <property type="evidence" value="ECO:0007669"/>
    <property type="project" value="UniProtKB-KW"/>
</dbReference>
<accession>B9M4K6</accession>
<dbReference type="STRING" id="316067.Geob_1372"/>
<dbReference type="PROSITE" id="PS51125">
    <property type="entry name" value="NHL"/>
    <property type="match status" value="2"/>
</dbReference>
<evidence type="ECO:0000256" key="1">
    <source>
        <dbReference type="ARBA" id="ARBA00022737"/>
    </source>
</evidence>
<dbReference type="Gene3D" id="1.10.1330.10">
    <property type="entry name" value="Dockerin domain"/>
    <property type="match status" value="1"/>
</dbReference>
<dbReference type="Gene3D" id="2.60.40.10">
    <property type="entry name" value="Immunoglobulins"/>
    <property type="match status" value="5"/>
</dbReference>
<evidence type="ECO:0000313" key="3">
    <source>
        <dbReference type="EMBL" id="ACM19732.1"/>
    </source>
</evidence>